<keyword evidence="12" id="KW-0249">Electron transport</keyword>
<keyword evidence="11 17" id="KW-0479">Metal-binding</keyword>
<proteinExistence type="predicted"/>
<dbReference type="GO" id="GO:0006099">
    <property type="term" value="P:tricarboxylic acid cycle"/>
    <property type="evidence" value="ECO:0007669"/>
    <property type="project" value="UniProtKB-UniPathway"/>
</dbReference>
<keyword evidence="6" id="KW-1003">Cell membrane</keyword>
<keyword evidence="20" id="KW-1185">Reference proteome</keyword>
<evidence type="ECO:0000256" key="6">
    <source>
        <dbReference type="ARBA" id="ARBA00022475"/>
    </source>
</evidence>
<gene>
    <name evidence="19" type="ORF">SAMN05216406_13046</name>
</gene>
<evidence type="ECO:0000256" key="13">
    <source>
        <dbReference type="ARBA" id="ARBA00022989"/>
    </source>
</evidence>
<comment type="pathway">
    <text evidence="3">Carbohydrate metabolism; tricarboxylic acid cycle.</text>
</comment>
<name>A0A0S3AKM4_9PROT</name>
<evidence type="ECO:0000256" key="8">
    <source>
        <dbReference type="ARBA" id="ARBA00022532"/>
    </source>
</evidence>
<comment type="cofactor">
    <cofactor evidence="17">
        <name>heme</name>
        <dbReference type="ChEBI" id="CHEBI:30413"/>
    </cofactor>
    <text evidence="17">The heme is bound between the two transmembrane subunits.</text>
</comment>
<evidence type="ECO:0000256" key="4">
    <source>
        <dbReference type="ARBA" id="ARBA00019425"/>
    </source>
</evidence>
<dbReference type="GO" id="GO:0017004">
    <property type="term" value="P:cytochrome complex assembly"/>
    <property type="evidence" value="ECO:0007669"/>
    <property type="project" value="TreeGrafter"/>
</dbReference>
<dbReference type="CDD" id="cd03494">
    <property type="entry name" value="SQR_TypeC_SdhD"/>
    <property type="match status" value="1"/>
</dbReference>
<evidence type="ECO:0000256" key="15">
    <source>
        <dbReference type="ARBA" id="ARBA00023136"/>
    </source>
</evidence>
<feature type="binding site" evidence="16">
    <location>
        <position position="86"/>
    </location>
    <ligand>
        <name>a ubiquinone</name>
        <dbReference type="ChEBI" id="CHEBI:16389"/>
    </ligand>
</feature>
<feature type="transmembrane region" description="Helical" evidence="18">
    <location>
        <begin position="94"/>
        <end position="116"/>
    </location>
</feature>
<dbReference type="GO" id="GO:0009055">
    <property type="term" value="F:electron transfer activity"/>
    <property type="evidence" value="ECO:0007669"/>
    <property type="project" value="TreeGrafter"/>
</dbReference>
<accession>A0A0S3AKM4</accession>
<dbReference type="UniPathway" id="UPA00223"/>
<dbReference type="PANTHER" id="PTHR38689">
    <property type="entry name" value="SUCCINATE DEHYDROGENASE HYDROPHOBIC MEMBRANE ANCHOR SUBUNIT"/>
    <property type="match status" value="1"/>
</dbReference>
<reference evidence="20" key="1">
    <citation type="submission" date="2016-10" db="EMBL/GenBank/DDBJ databases">
        <authorList>
            <person name="Varghese N."/>
            <person name="Submissions S."/>
        </authorList>
    </citation>
    <scope>NUCLEOTIDE SEQUENCE [LARGE SCALE GENOMIC DNA]</scope>
    <source>
        <strain evidence="20">Nm10</strain>
    </source>
</reference>
<keyword evidence="9 17" id="KW-0349">Heme</keyword>
<evidence type="ECO:0000256" key="9">
    <source>
        <dbReference type="ARBA" id="ARBA00022617"/>
    </source>
</evidence>
<dbReference type="KEGG" id="nur:ATY38_11060"/>
<keyword evidence="14 17" id="KW-0408">Iron</keyword>
<dbReference type="InterPro" id="IPR000701">
    <property type="entry name" value="SuccDH_FuR_B_TM-su"/>
</dbReference>
<keyword evidence="13 18" id="KW-1133">Transmembrane helix</keyword>
<evidence type="ECO:0000256" key="11">
    <source>
        <dbReference type="ARBA" id="ARBA00022723"/>
    </source>
</evidence>
<keyword evidence="7" id="KW-0997">Cell inner membrane</keyword>
<dbReference type="Gene3D" id="1.20.1300.10">
    <property type="entry name" value="Fumarate reductase/succinate dehydrogenase, transmembrane subunit"/>
    <property type="match status" value="1"/>
</dbReference>
<evidence type="ECO:0000256" key="3">
    <source>
        <dbReference type="ARBA" id="ARBA00005163"/>
    </source>
</evidence>
<evidence type="ECO:0000256" key="5">
    <source>
        <dbReference type="ARBA" id="ARBA00022448"/>
    </source>
</evidence>
<comment type="function">
    <text evidence="1">Membrane-anchoring subunit of succinate dehydrogenase (SDH).</text>
</comment>
<feature type="transmembrane region" description="Helical" evidence="18">
    <location>
        <begin position="62"/>
        <end position="82"/>
    </location>
</feature>
<evidence type="ECO:0000256" key="10">
    <source>
        <dbReference type="ARBA" id="ARBA00022692"/>
    </source>
</evidence>
<dbReference type="SUPFAM" id="SSF81343">
    <property type="entry name" value="Fumarate reductase respiratory complex transmembrane subunits"/>
    <property type="match status" value="1"/>
</dbReference>
<dbReference type="RefSeq" id="WP_062559354.1">
    <property type="nucleotide sequence ID" value="NZ_CP013341.1"/>
</dbReference>
<evidence type="ECO:0000256" key="1">
    <source>
        <dbReference type="ARBA" id="ARBA00004050"/>
    </source>
</evidence>
<feature type="binding site" description="axial binding residue" evidence="17">
    <location>
        <position position="74"/>
    </location>
    <ligand>
        <name>heme</name>
        <dbReference type="ChEBI" id="CHEBI:30413"/>
        <note>ligand shared with second transmembrane subunit</note>
    </ligand>
    <ligandPart>
        <name>Fe</name>
        <dbReference type="ChEBI" id="CHEBI:18248"/>
    </ligandPart>
</feature>
<keyword evidence="8" id="KW-0816">Tricarboxylic acid cycle</keyword>
<evidence type="ECO:0000256" key="14">
    <source>
        <dbReference type="ARBA" id="ARBA00023004"/>
    </source>
</evidence>
<keyword evidence="10 18" id="KW-0812">Transmembrane</keyword>
<organism evidence="19 20">
    <name type="scientific">Nitrosomonas ureae</name>
    <dbReference type="NCBI Taxonomy" id="44577"/>
    <lineage>
        <taxon>Bacteria</taxon>
        <taxon>Pseudomonadati</taxon>
        <taxon>Pseudomonadota</taxon>
        <taxon>Betaproteobacteria</taxon>
        <taxon>Nitrosomonadales</taxon>
        <taxon>Nitrosomonadaceae</taxon>
        <taxon>Nitrosomonas</taxon>
    </lineage>
</organism>
<feature type="transmembrane region" description="Helical" evidence="18">
    <location>
        <begin position="20"/>
        <end position="42"/>
    </location>
</feature>
<dbReference type="NCBIfam" id="TIGR02968">
    <property type="entry name" value="succ_dehyd_anc"/>
    <property type="match status" value="1"/>
</dbReference>
<comment type="subcellular location">
    <subcellularLocation>
        <location evidence="2">Cell inner membrane</location>
        <topology evidence="2">Multi-pass membrane protein</topology>
    </subcellularLocation>
</comment>
<dbReference type="InterPro" id="IPR014312">
    <property type="entry name" value="Succ_DH_anchor"/>
</dbReference>
<sequence>MVKQSGLAVTGAHYGSRDWLLQRVTAILMTIYLIVLVSVLCVTAPQNYAEWKGLFQSQWLRIATFVFFMGMFWHAWVGMRNILMDYVHSTPIRLMMHIAVVIALLFYLVWTAEILWS</sequence>
<dbReference type="PANTHER" id="PTHR38689:SF1">
    <property type="entry name" value="SUCCINATE DEHYDROGENASE HYDROPHOBIC MEMBRANE ANCHOR SUBUNIT"/>
    <property type="match status" value="1"/>
</dbReference>
<evidence type="ECO:0000256" key="17">
    <source>
        <dbReference type="PIRSR" id="PIRSR000169-2"/>
    </source>
</evidence>
<keyword evidence="15 18" id="KW-0472">Membrane</keyword>
<dbReference type="GO" id="GO:0046872">
    <property type="term" value="F:metal ion binding"/>
    <property type="evidence" value="ECO:0007669"/>
    <property type="project" value="UniProtKB-KW"/>
</dbReference>
<evidence type="ECO:0000256" key="16">
    <source>
        <dbReference type="PIRSR" id="PIRSR000169-1"/>
    </source>
</evidence>
<protein>
    <recommendedName>
        <fullName evidence="4">Succinate dehydrogenase hydrophobic membrane anchor subunit</fullName>
    </recommendedName>
</protein>
<dbReference type="Proteomes" id="UP000182882">
    <property type="component" value="Unassembled WGS sequence"/>
</dbReference>
<evidence type="ECO:0000256" key="2">
    <source>
        <dbReference type="ARBA" id="ARBA00004429"/>
    </source>
</evidence>
<dbReference type="Pfam" id="PF01127">
    <property type="entry name" value="Sdh_cyt"/>
    <property type="match status" value="1"/>
</dbReference>
<dbReference type="PIRSF" id="PIRSF000169">
    <property type="entry name" value="SDH_D"/>
    <property type="match status" value="1"/>
</dbReference>
<evidence type="ECO:0000256" key="18">
    <source>
        <dbReference type="SAM" id="Phobius"/>
    </source>
</evidence>
<dbReference type="GO" id="GO:0020037">
    <property type="term" value="F:heme binding"/>
    <property type="evidence" value="ECO:0007669"/>
    <property type="project" value="InterPro"/>
</dbReference>
<evidence type="ECO:0000313" key="20">
    <source>
        <dbReference type="Proteomes" id="UP000182882"/>
    </source>
</evidence>
<evidence type="ECO:0000256" key="12">
    <source>
        <dbReference type="ARBA" id="ARBA00022982"/>
    </source>
</evidence>
<dbReference type="AlphaFoldDB" id="A0A0S3AKM4"/>
<dbReference type="InterPro" id="IPR034804">
    <property type="entry name" value="SQR/QFR_C/D"/>
</dbReference>
<dbReference type="GO" id="GO:0005886">
    <property type="term" value="C:plasma membrane"/>
    <property type="evidence" value="ECO:0007669"/>
    <property type="project" value="UniProtKB-SubCell"/>
</dbReference>
<dbReference type="EMBL" id="FNLN01000030">
    <property type="protein sequence ID" value="SDU17638.1"/>
    <property type="molecule type" value="Genomic_DNA"/>
</dbReference>
<evidence type="ECO:0000313" key="19">
    <source>
        <dbReference type="EMBL" id="SDU17638.1"/>
    </source>
</evidence>
<keyword evidence="5" id="KW-0813">Transport</keyword>
<evidence type="ECO:0000256" key="7">
    <source>
        <dbReference type="ARBA" id="ARBA00022519"/>
    </source>
</evidence>